<dbReference type="GO" id="GO:0016987">
    <property type="term" value="F:sigma factor activity"/>
    <property type="evidence" value="ECO:0007669"/>
    <property type="project" value="UniProtKB-KW"/>
</dbReference>
<dbReference type="STRING" id="1110502.TMO_1300"/>
<reference evidence="6 7" key="1">
    <citation type="journal article" date="2012" name="J. Am. Chem. Soc.">
        <title>Bacterial biosynthesis and maturation of the didemnin anti-cancer agents.</title>
        <authorList>
            <person name="Xu Y."/>
            <person name="Kersten R.D."/>
            <person name="Nam S.J."/>
            <person name="Lu L."/>
            <person name="Al-Suwailem A.M."/>
            <person name="Zheng H."/>
            <person name="Fenical W."/>
            <person name="Dorrestein P.C."/>
            <person name="Moore B.S."/>
            <person name="Qian P.Y."/>
        </authorList>
    </citation>
    <scope>NUCLEOTIDE SEQUENCE [LARGE SCALE GENOMIC DNA]</scope>
    <source>
        <strain evidence="6 7">KA081020-065</strain>
    </source>
</reference>
<dbReference type="KEGG" id="tmo:TMO_1300"/>
<evidence type="ECO:0000256" key="2">
    <source>
        <dbReference type="ARBA" id="ARBA00023015"/>
    </source>
</evidence>
<gene>
    <name evidence="6" type="primary">fecI</name>
    <name evidence="6" type="ordered locus">TMO_1300</name>
</gene>
<dbReference type="InterPro" id="IPR001387">
    <property type="entry name" value="Cro/C1-type_HTH"/>
</dbReference>
<dbReference type="CDD" id="cd06171">
    <property type="entry name" value="Sigma70_r4"/>
    <property type="match status" value="1"/>
</dbReference>
<dbReference type="Gene3D" id="1.10.1740.10">
    <property type="match status" value="1"/>
</dbReference>
<dbReference type="GO" id="GO:0006352">
    <property type="term" value="P:DNA-templated transcription initiation"/>
    <property type="evidence" value="ECO:0007669"/>
    <property type="project" value="InterPro"/>
</dbReference>
<evidence type="ECO:0000256" key="1">
    <source>
        <dbReference type="ARBA" id="ARBA00010641"/>
    </source>
</evidence>
<proteinExistence type="inferred from homology"/>
<dbReference type="AlphaFoldDB" id="I3TK51"/>
<evidence type="ECO:0000256" key="3">
    <source>
        <dbReference type="ARBA" id="ARBA00023082"/>
    </source>
</evidence>
<dbReference type="InterPro" id="IPR007627">
    <property type="entry name" value="RNA_pol_sigma70_r2"/>
</dbReference>
<dbReference type="InterPro" id="IPR039425">
    <property type="entry name" value="RNA_pol_sigma-70-like"/>
</dbReference>
<evidence type="ECO:0000259" key="5">
    <source>
        <dbReference type="PROSITE" id="PS50943"/>
    </source>
</evidence>
<keyword evidence="3" id="KW-0731">Sigma factor</keyword>
<organism evidence="6 7">
    <name type="scientific">Tistrella mobilis (strain KA081020-065)</name>
    <dbReference type="NCBI Taxonomy" id="1110502"/>
    <lineage>
        <taxon>Bacteria</taxon>
        <taxon>Pseudomonadati</taxon>
        <taxon>Pseudomonadota</taxon>
        <taxon>Alphaproteobacteria</taxon>
        <taxon>Geminicoccales</taxon>
        <taxon>Geminicoccaceae</taxon>
        <taxon>Tistrella</taxon>
    </lineage>
</organism>
<protein>
    <submittedName>
        <fullName evidence="6">ECF subfamily RNA polymerase sigma factor</fullName>
    </submittedName>
</protein>
<dbReference type="InterPro" id="IPR013324">
    <property type="entry name" value="RNA_pol_sigma_r3/r4-like"/>
</dbReference>
<dbReference type="eggNOG" id="COG1595">
    <property type="taxonomic scope" value="Bacteria"/>
</dbReference>
<keyword evidence="2" id="KW-0805">Transcription regulation</keyword>
<dbReference type="Pfam" id="PF04542">
    <property type="entry name" value="Sigma70_r2"/>
    <property type="match status" value="1"/>
</dbReference>
<dbReference type="InterPro" id="IPR013249">
    <property type="entry name" value="RNA_pol_sigma70_r4_t2"/>
</dbReference>
<dbReference type="InterPro" id="IPR014284">
    <property type="entry name" value="RNA_pol_sigma-70_dom"/>
</dbReference>
<dbReference type="InterPro" id="IPR013325">
    <property type="entry name" value="RNA_pol_sigma_r2"/>
</dbReference>
<name>I3TK51_TISMK</name>
<feature type="domain" description="HTH cro/C1-type" evidence="5">
    <location>
        <begin position="138"/>
        <end position="158"/>
    </location>
</feature>
<dbReference type="SUPFAM" id="SSF88946">
    <property type="entry name" value="Sigma2 domain of RNA polymerase sigma factors"/>
    <property type="match status" value="1"/>
</dbReference>
<comment type="similarity">
    <text evidence="1">Belongs to the sigma-70 factor family. ECF subfamily.</text>
</comment>
<dbReference type="NCBIfam" id="TIGR02937">
    <property type="entry name" value="sigma70-ECF"/>
    <property type="match status" value="1"/>
</dbReference>
<dbReference type="PROSITE" id="PS50943">
    <property type="entry name" value="HTH_CROC1"/>
    <property type="match status" value="1"/>
</dbReference>
<dbReference type="HOGENOM" id="CLU_047691_12_5_5"/>
<dbReference type="Proteomes" id="UP000005258">
    <property type="component" value="Chromosome"/>
</dbReference>
<sequence length="189" mass="21403">MAPTKSADLPGLVESFQMHYGDLLRFLQRRCGDPERAADLIQDLYFRVRAAEEEGRVVEDPPAWMRRIAINLAIDGQRRDLRLRREQGDEIEGMVVACERPLPDRAVAARERLRVLDAALQALPDNPRRALLLHRVEGLTQAEIARRLGVSESMVIKYVAQALKHCRDWQRRIDEGALPLVGHGRQGGA</sequence>
<dbReference type="RefSeq" id="WP_014744818.1">
    <property type="nucleotide sequence ID" value="NC_017956.1"/>
</dbReference>
<dbReference type="PATRIC" id="fig|1110502.3.peg.1341"/>
<dbReference type="SUPFAM" id="SSF88659">
    <property type="entry name" value="Sigma3 and sigma4 domains of RNA polymerase sigma factors"/>
    <property type="match status" value="1"/>
</dbReference>
<dbReference type="Pfam" id="PF08281">
    <property type="entry name" value="Sigma70_r4_2"/>
    <property type="match status" value="1"/>
</dbReference>
<dbReference type="Gene3D" id="1.10.10.10">
    <property type="entry name" value="Winged helix-like DNA-binding domain superfamily/Winged helix DNA-binding domain"/>
    <property type="match status" value="1"/>
</dbReference>
<evidence type="ECO:0000256" key="4">
    <source>
        <dbReference type="ARBA" id="ARBA00023163"/>
    </source>
</evidence>
<dbReference type="InterPro" id="IPR036388">
    <property type="entry name" value="WH-like_DNA-bd_sf"/>
</dbReference>
<keyword evidence="4" id="KW-0804">Transcription</keyword>
<accession>I3TK51</accession>
<evidence type="ECO:0000313" key="6">
    <source>
        <dbReference type="EMBL" id="AFK53139.1"/>
    </source>
</evidence>
<dbReference type="PANTHER" id="PTHR43133:SF63">
    <property type="entry name" value="RNA POLYMERASE SIGMA FACTOR FECI-RELATED"/>
    <property type="match status" value="1"/>
</dbReference>
<dbReference type="GO" id="GO:0003677">
    <property type="term" value="F:DNA binding"/>
    <property type="evidence" value="ECO:0007669"/>
    <property type="project" value="InterPro"/>
</dbReference>
<dbReference type="PANTHER" id="PTHR43133">
    <property type="entry name" value="RNA POLYMERASE ECF-TYPE SIGMA FACTO"/>
    <property type="match status" value="1"/>
</dbReference>
<dbReference type="EMBL" id="CP003236">
    <property type="protein sequence ID" value="AFK53139.1"/>
    <property type="molecule type" value="Genomic_DNA"/>
</dbReference>
<evidence type="ECO:0000313" key="7">
    <source>
        <dbReference type="Proteomes" id="UP000005258"/>
    </source>
</evidence>
<keyword evidence="7" id="KW-1185">Reference proteome</keyword>